<dbReference type="PANTHER" id="PTHR35908:SF1">
    <property type="entry name" value="CONSERVED PROTEIN"/>
    <property type="match status" value="1"/>
</dbReference>
<comment type="caution">
    <text evidence="2">The sequence shown here is derived from an EMBL/GenBank/DDBJ whole genome shotgun (WGS) entry which is preliminary data.</text>
</comment>
<evidence type="ECO:0000313" key="2">
    <source>
        <dbReference type="EMBL" id="MBB5868681.1"/>
    </source>
</evidence>
<feature type="domain" description="Glyoxalase-like" evidence="1">
    <location>
        <begin position="10"/>
        <end position="111"/>
    </location>
</feature>
<evidence type="ECO:0000313" key="3">
    <source>
        <dbReference type="Proteomes" id="UP000587527"/>
    </source>
</evidence>
<dbReference type="InterPro" id="IPR041581">
    <property type="entry name" value="Glyoxalase_6"/>
</dbReference>
<keyword evidence="3" id="KW-1185">Reference proteome</keyword>
<accession>A0A841BPC6</accession>
<protein>
    <submittedName>
        <fullName evidence="2">Catechol 2,3-dioxygenase-like lactoylglutathione lyase family enzyme</fullName>
    </submittedName>
</protein>
<dbReference type="Gene3D" id="3.10.180.10">
    <property type="entry name" value="2,3-Dihydroxybiphenyl 1,2-Dioxygenase, domain 1"/>
    <property type="match status" value="1"/>
</dbReference>
<dbReference type="AlphaFoldDB" id="A0A841BPC6"/>
<dbReference type="Proteomes" id="UP000587527">
    <property type="component" value="Unassembled WGS sequence"/>
</dbReference>
<dbReference type="Pfam" id="PF18029">
    <property type="entry name" value="Glyoxalase_6"/>
    <property type="match status" value="1"/>
</dbReference>
<dbReference type="GO" id="GO:0016829">
    <property type="term" value="F:lyase activity"/>
    <property type="evidence" value="ECO:0007669"/>
    <property type="project" value="UniProtKB-KW"/>
</dbReference>
<reference evidence="2 3" key="1">
    <citation type="submission" date="2020-08" db="EMBL/GenBank/DDBJ databases">
        <title>Sequencing the genomes of 1000 actinobacteria strains.</title>
        <authorList>
            <person name="Klenk H.-P."/>
        </authorList>
    </citation>
    <scope>NUCLEOTIDE SEQUENCE [LARGE SCALE GENOMIC DNA]</scope>
    <source>
        <strain evidence="2 3">DSM 45362</strain>
    </source>
</reference>
<sequence length="126" mass="13908">MTHYSRLSKIVVDVPAAVHDTEVAFWRGALGVPLTRFERFPDFHGAELTADGFGLLTQEIKEGEPRVHVDIHTTDRAAEVARLVALGAAVVDDGPHWTVMRDPAGLVFCVVPDPDVDEKTGHRWDL</sequence>
<dbReference type="GO" id="GO:0051213">
    <property type="term" value="F:dioxygenase activity"/>
    <property type="evidence" value="ECO:0007669"/>
    <property type="project" value="UniProtKB-KW"/>
</dbReference>
<dbReference type="SUPFAM" id="SSF54593">
    <property type="entry name" value="Glyoxalase/Bleomycin resistance protein/Dihydroxybiphenyl dioxygenase"/>
    <property type="match status" value="1"/>
</dbReference>
<proteinExistence type="predicted"/>
<gene>
    <name evidence="2" type="ORF">F4553_002060</name>
</gene>
<dbReference type="InterPro" id="IPR029068">
    <property type="entry name" value="Glyas_Bleomycin-R_OHBP_Dase"/>
</dbReference>
<name>A0A841BPC6_9ACTN</name>
<organism evidence="2 3">
    <name type="scientific">Allocatelliglobosispora scoriae</name>
    <dbReference type="NCBI Taxonomy" id="643052"/>
    <lineage>
        <taxon>Bacteria</taxon>
        <taxon>Bacillati</taxon>
        <taxon>Actinomycetota</taxon>
        <taxon>Actinomycetes</taxon>
        <taxon>Micromonosporales</taxon>
        <taxon>Micromonosporaceae</taxon>
        <taxon>Allocatelliglobosispora</taxon>
    </lineage>
</organism>
<keyword evidence="2" id="KW-0223">Dioxygenase</keyword>
<dbReference type="RefSeq" id="WP_184834789.1">
    <property type="nucleotide sequence ID" value="NZ_JACHMN010000002.1"/>
</dbReference>
<dbReference type="PANTHER" id="PTHR35908">
    <property type="entry name" value="HYPOTHETICAL FUSION PROTEIN"/>
    <property type="match status" value="1"/>
</dbReference>
<keyword evidence="2" id="KW-0456">Lyase</keyword>
<dbReference type="EMBL" id="JACHMN010000002">
    <property type="protein sequence ID" value="MBB5868681.1"/>
    <property type="molecule type" value="Genomic_DNA"/>
</dbReference>
<evidence type="ECO:0000259" key="1">
    <source>
        <dbReference type="Pfam" id="PF18029"/>
    </source>
</evidence>
<keyword evidence="2" id="KW-0560">Oxidoreductase</keyword>